<dbReference type="AlphaFoldDB" id="A0A329LXC4"/>
<dbReference type="RefSeq" id="WP_113035642.1">
    <property type="nucleotide sequence ID" value="NZ_QMFB01000033.1"/>
</dbReference>
<dbReference type="OrthoDB" id="9789552at2"/>
<name>A0A329LXC4_9BACL</name>
<evidence type="ECO:0000313" key="1">
    <source>
        <dbReference type="EMBL" id="RAV12499.1"/>
    </source>
</evidence>
<gene>
    <name evidence="1" type="ORF">DQG23_34795</name>
</gene>
<sequence>MTRIVYLPLDERPCNLQYPQHLADMTDLALIAPDIKLLGDKKKPADISALHDWLRDTAAEAEYLIVSIDMLLYGGIVPSRLHQLSFEQCAERLDLLRSVKKRNPNIRIHAFNLIMRVPSMSTSEEEPDYYADYGSDIFKFGWLTDKAERGELTEEDRIELDAVTRHIPEDVLNDFVGRRAVNAEVNRHVIALTEEGIIDNLIIPLDDNSQYGFSPKEQRELIVRVQKANLFDRVMIYPGADEIGCILFARVFGEVKGYVPEIFVRYSSTIGPMMKPKYEDRSLQESIKSHITAAGGVMADNSVETDIVLMVNAPPAEQRLMAEQGPFENRSRTYFSEIHYREFSEAIKHYLRKGKLVGLGDVAICNGSDVVLMNLLGKLGLLDQLTAYAGWNTSGNTLGTVISHLIVISYYERLANDEAQAKARAVSRAYYYKRLIEDWGYMSIIRQETVREVLPELGASYYNLYHVRDELYRILTGKLNAFAAEKIGSVREGNVTVENVFLPWKRMFEVGFDVKIEG</sequence>
<organism evidence="1 2">
    <name type="scientific">Paenibacillus contaminans</name>
    <dbReference type="NCBI Taxonomy" id="450362"/>
    <lineage>
        <taxon>Bacteria</taxon>
        <taxon>Bacillati</taxon>
        <taxon>Bacillota</taxon>
        <taxon>Bacilli</taxon>
        <taxon>Bacillales</taxon>
        <taxon>Paenibacillaceae</taxon>
        <taxon>Paenibacillus</taxon>
    </lineage>
</organism>
<dbReference type="InterPro" id="IPR025394">
    <property type="entry name" value="DUF4127"/>
</dbReference>
<evidence type="ECO:0008006" key="3">
    <source>
        <dbReference type="Google" id="ProtNLM"/>
    </source>
</evidence>
<dbReference type="Pfam" id="PF13552">
    <property type="entry name" value="DUF4127"/>
    <property type="match status" value="1"/>
</dbReference>
<proteinExistence type="predicted"/>
<dbReference type="Proteomes" id="UP000250369">
    <property type="component" value="Unassembled WGS sequence"/>
</dbReference>
<dbReference type="EMBL" id="QMFB01000033">
    <property type="protein sequence ID" value="RAV12499.1"/>
    <property type="molecule type" value="Genomic_DNA"/>
</dbReference>
<keyword evidence="2" id="KW-1185">Reference proteome</keyword>
<accession>A0A329LXC4</accession>
<comment type="caution">
    <text evidence="1">The sequence shown here is derived from an EMBL/GenBank/DDBJ whole genome shotgun (WGS) entry which is preliminary data.</text>
</comment>
<evidence type="ECO:0000313" key="2">
    <source>
        <dbReference type="Proteomes" id="UP000250369"/>
    </source>
</evidence>
<reference evidence="1 2" key="1">
    <citation type="journal article" date="2009" name="Int. J. Syst. Evol. Microbiol.">
        <title>Paenibacillus contaminans sp. nov., isolated from a contaminated laboratory plate.</title>
        <authorList>
            <person name="Chou J.H."/>
            <person name="Lee J.H."/>
            <person name="Lin M.C."/>
            <person name="Chang P.S."/>
            <person name="Arun A.B."/>
            <person name="Young C.C."/>
            <person name="Chen W.M."/>
        </authorList>
    </citation>
    <scope>NUCLEOTIDE SEQUENCE [LARGE SCALE GENOMIC DNA]</scope>
    <source>
        <strain evidence="1 2">CKOBP-6</strain>
    </source>
</reference>
<protein>
    <recommendedName>
        <fullName evidence="3">DUF4127 domain-containing protein</fullName>
    </recommendedName>
</protein>